<dbReference type="PANTHER" id="PTHR32347">
    <property type="entry name" value="EFFLUX SYSTEM COMPONENT YKNX-RELATED"/>
    <property type="match status" value="1"/>
</dbReference>
<dbReference type="Gene3D" id="2.40.50.100">
    <property type="match status" value="1"/>
</dbReference>
<evidence type="ECO:0000256" key="2">
    <source>
        <dbReference type="ARBA" id="ARBA00023054"/>
    </source>
</evidence>
<evidence type="ECO:0000313" key="3">
    <source>
        <dbReference type="EMBL" id="TYC56562.1"/>
    </source>
</evidence>
<dbReference type="InterPro" id="IPR050465">
    <property type="entry name" value="UPF0194_transport"/>
</dbReference>
<sequence>MSEIHLTHVDTSSHSGLATLHLLGCRARNATEPAELGFIVANESFQLAPYRQAALWLRDRGVTTLSGISQPDLNAPYVQWLGSLCPILAEKAGSQPFQPQPCDLPDHMAAEWEEWLPAHGLWLPLTGPDGQTGGGLLLARDDAWHEAEITLLAEWIGIWQHAWHARTGSNMSSRLAATTRQVLDIRAHARALSPGQLPHTLASLRQKKRLPYVLAVGVALVFPVRLSVLAPGELVPAHPHVIRAPMDGVVDQVLVQPNQRVKAGAQLFALDRASLDARLAVASQALATSQTEYRQQAQQALFDAKSKSRLATVQGGIGEKEAEVGYLRQQSERATLTAPADGIVLMSAPSEWIGRPVVTGERLATLATEGDEELEAWLALGDAIELAPGAPVKLYLNTSPLDPVEAHLRYVAHEAQQRPDGSFAYRLRADLAEGSPRPRIGLKGTVKVSGNYVPLAWWLLRRPLAAARQFVGL</sequence>
<dbReference type="Proteomes" id="UP000389128">
    <property type="component" value="Unassembled WGS sequence"/>
</dbReference>
<reference evidence="3 4" key="1">
    <citation type="submission" date="2019-01" db="EMBL/GenBank/DDBJ databases">
        <title>Zoogloea oleivorans genome sequencing and assembly.</title>
        <authorList>
            <person name="Tancsics A."/>
            <person name="Farkas M."/>
            <person name="Kriszt B."/>
            <person name="Maroti G."/>
            <person name="Horvath B."/>
        </authorList>
    </citation>
    <scope>NUCLEOTIDE SEQUENCE [LARGE SCALE GENOMIC DNA]</scope>
    <source>
        <strain evidence="3 4">Buc</strain>
    </source>
</reference>
<dbReference type="OrthoDB" id="9763546at2"/>
<gene>
    <name evidence="3" type="ORF">ETQ85_11960</name>
</gene>
<dbReference type="SUPFAM" id="SSF111369">
    <property type="entry name" value="HlyD-like secretion proteins"/>
    <property type="match status" value="1"/>
</dbReference>
<protein>
    <submittedName>
        <fullName evidence="3">HlyD family efflux transporter periplasmic adaptor subunit</fullName>
    </submittedName>
</protein>
<evidence type="ECO:0000256" key="1">
    <source>
        <dbReference type="ARBA" id="ARBA00004196"/>
    </source>
</evidence>
<comment type="subcellular location">
    <subcellularLocation>
        <location evidence="1">Cell envelope</location>
    </subcellularLocation>
</comment>
<dbReference type="RefSeq" id="WP_148579300.1">
    <property type="nucleotide sequence ID" value="NZ_SDKK01000010.1"/>
</dbReference>
<accession>A0A6C2CSZ4</accession>
<proteinExistence type="predicted"/>
<dbReference type="GO" id="GO:0030313">
    <property type="term" value="C:cell envelope"/>
    <property type="evidence" value="ECO:0007669"/>
    <property type="project" value="UniProtKB-SubCell"/>
</dbReference>
<dbReference type="PANTHER" id="PTHR32347:SF23">
    <property type="entry name" value="BLL5650 PROTEIN"/>
    <property type="match status" value="1"/>
</dbReference>
<comment type="caution">
    <text evidence="3">The sequence shown here is derived from an EMBL/GenBank/DDBJ whole genome shotgun (WGS) entry which is preliminary data.</text>
</comment>
<keyword evidence="2" id="KW-0175">Coiled coil</keyword>
<name>A0A6C2CSZ4_9RHOO</name>
<dbReference type="EMBL" id="SDKK01000010">
    <property type="protein sequence ID" value="TYC56562.1"/>
    <property type="molecule type" value="Genomic_DNA"/>
</dbReference>
<organism evidence="3 4">
    <name type="scientific">Zoogloea oleivorans</name>
    <dbReference type="NCBI Taxonomy" id="1552750"/>
    <lineage>
        <taxon>Bacteria</taxon>
        <taxon>Pseudomonadati</taxon>
        <taxon>Pseudomonadota</taxon>
        <taxon>Betaproteobacteria</taxon>
        <taxon>Rhodocyclales</taxon>
        <taxon>Zoogloeaceae</taxon>
        <taxon>Zoogloea</taxon>
    </lineage>
</organism>
<dbReference type="AlphaFoldDB" id="A0A6C2CSZ4"/>
<evidence type="ECO:0000313" key="4">
    <source>
        <dbReference type="Proteomes" id="UP000389128"/>
    </source>
</evidence>
<keyword evidence="4" id="KW-1185">Reference proteome</keyword>